<dbReference type="PANTHER" id="PTHR31126:SF1">
    <property type="entry name" value="TYROSINE SPECIFIC PROTEIN PHOSPHATASES DOMAIN-CONTAINING PROTEIN"/>
    <property type="match status" value="1"/>
</dbReference>
<accession>A0A2D2ASJ6</accession>
<evidence type="ECO:0000259" key="2">
    <source>
        <dbReference type="PROSITE" id="PS50056"/>
    </source>
</evidence>
<evidence type="ECO:0000256" key="1">
    <source>
        <dbReference type="ARBA" id="ARBA00009580"/>
    </source>
</evidence>
<dbReference type="RefSeq" id="WP_099620204.1">
    <property type="nucleotide sequence ID" value="NZ_CP024201.1"/>
</dbReference>
<dbReference type="InterPro" id="IPR026893">
    <property type="entry name" value="Tyr/Ser_Pase_IphP-type"/>
</dbReference>
<dbReference type="KEGG" id="cmb:CSW64_00250"/>
<dbReference type="InterPro" id="IPR029021">
    <property type="entry name" value="Prot-tyrosine_phosphatase-like"/>
</dbReference>
<feature type="domain" description="Tyrosine specific protein phosphatases" evidence="2">
    <location>
        <begin position="129"/>
        <end position="159"/>
    </location>
</feature>
<dbReference type="Pfam" id="PF13350">
    <property type="entry name" value="Y_phosphatase3"/>
    <property type="match status" value="1"/>
</dbReference>
<dbReference type="PROSITE" id="PS00383">
    <property type="entry name" value="TYR_PHOSPHATASE_1"/>
    <property type="match status" value="1"/>
</dbReference>
<keyword evidence="4" id="KW-1185">Reference proteome</keyword>
<name>A0A2D2ASJ6_9CAUL</name>
<dbReference type="Gene3D" id="3.90.190.10">
    <property type="entry name" value="Protein tyrosine phosphatase superfamily"/>
    <property type="match status" value="1"/>
</dbReference>
<comment type="similarity">
    <text evidence="1">Belongs to the protein-tyrosine phosphatase family.</text>
</comment>
<dbReference type="InterPro" id="IPR016130">
    <property type="entry name" value="Tyr_Pase_AS"/>
</dbReference>
<reference evidence="3 4" key="1">
    <citation type="submission" date="2017-10" db="EMBL/GenBank/DDBJ databases">
        <title>Genome sequence of Caulobacter mirabilis FWC38.</title>
        <authorList>
            <person name="Fiebig A."/>
            <person name="Crosson S."/>
        </authorList>
    </citation>
    <scope>NUCLEOTIDE SEQUENCE [LARGE SCALE GENOMIC DNA]</scope>
    <source>
        <strain evidence="3 4">FWC 38</strain>
    </source>
</reference>
<evidence type="ECO:0000313" key="3">
    <source>
        <dbReference type="EMBL" id="ATQ40947.1"/>
    </source>
</evidence>
<proteinExistence type="inferred from homology"/>
<dbReference type="PROSITE" id="PS50056">
    <property type="entry name" value="TYR_PHOSPHATASE_2"/>
    <property type="match status" value="1"/>
</dbReference>
<dbReference type="PANTHER" id="PTHR31126">
    <property type="entry name" value="TYROSINE-PROTEIN PHOSPHATASE"/>
    <property type="match status" value="1"/>
</dbReference>
<dbReference type="Proteomes" id="UP000228945">
    <property type="component" value="Chromosome"/>
</dbReference>
<organism evidence="3 4">
    <name type="scientific">Caulobacter mirabilis</name>
    <dbReference type="NCBI Taxonomy" id="69666"/>
    <lineage>
        <taxon>Bacteria</taxon>
        <taxon>Pseudomonadati</taxon>
        <taxon>Pseudomonadota</taxon>
        <taxon>Alphaproteobacteria</taxon>
        <taxon>Caulobacterales</taxon>
        <taxon>Caulobacteraceae</taxon>
        <taxon>Caulobacter</taxon>
    </lineage>
</organism>
<dbReference type="SUPFAM" id="SSF52799">
    <property type="entry name" value="(Phosphotyrosine protein) phosphatases II"/>
    <property type="match status" value="1"/>
</dbReference>
<gene>
    <name evidence="3" type="ORF">CSW64_00250</name>
</gene>
<dbReference type="InterPro" id="IPR000387">
    <property type="entry name" value="Tyr_Pase_dom"/>
</dbReference>
<dbReference type="OrthoDB" id="1188001at2"/>
<sequence length="257" mass="28944">MTRKLAFDGIENFRDFGDYAAGSKRLKQGVLYRSAHQAEASDADLESMRALGLTVIVDLRRPNERRRSPSRRWQGFAAEVIENDVGDEHDDPWHDFLRTSDLSAQAFHDYMVDYYREAPFVGRHVDLYSRYFQALARTDGAVLIHCAAGKDRTGILAALTHHLAGVHEDDIVSDYLLTNDPQRFERRIPLMRAVIKENTGRETSDEALIAALGVETRYLETAFAAIHAEHPSLDDYMEKVLGVDAAARAVIEAKILA</sequence>
<dbReference type="EMBL" id="CP024201">
    <property type="protein sequence ID" value="ATQ40947.1"/>
    <property type="molecule type" value="Genomic_DNA"/>
</dbReference>
<evidence type="ECO:0000313" key="4">
    <source>
        <dbReference type="Proteomes" id="UP000228945"/>
    </source>
</evidence>
<dbReference type="AlphaFoldDB" id="A0A2D2ASJ6"/>
<protein>
    <submittedName>
        <fullName evidence="3">Protein tyrosine phosphatase</fullName>
    </submittedName>
</protein>
<dbReference type="GO" id="GO:0004721">
    <property type="term" value="F:phosphoprotein phosphatase activity"/>
    <property type="evidence" value="ECO:0007669"/>
    <property type="project" value="InterPro"/>
</dbReference>